<keyword evidence="1" id="KW-0436">Ligase</keyword>
<name>A0A1H9XVY4_9MICO</name>
<accession>A0A1H9XVY4</accession>
<dbReference type="InterPro" id="IPR009097">
    <property type="entry name" value="Cyclic_Pdiesterase"/>
</dbReference>
<organism evidence="1 2">
    <name type="scientific">Pedococcus cremeus</name>
    <dbReference type="NCBI Taxonomy" id="587636"/>
    <lineage>
        <taxon>Bacteria</taxon>
        <taxon>Bacillati</taxon>
        <taxon>Actinomycetota</taxon>
        <taxon>Actinomycetes</taxon>
        <taxon>Micrococcales</taxon>
        <taxon>Intrasporangiaceae</taxon>
        <taxon>Pedococcus</taxon>
    </lineage>
</organism>
<reference evidence="2" key="1">
    <citation type="submission" date="2016-10" db="EMBL/GenBank/DDBJ databases">
        <authorList>
            <person name="Varghese N."/>
            <person name="Submissions S."/>
        </authorList>
    </citation>
    <scope>NUCLEOTIDE SEQUENCE [LARGE SCALE GENOMIC DNA]</scope>
    <source>
        <strain evidence="2">CGMCC 1.6963</strain>
    </source>
</reference>
<dbReference type="Gene3D" id="3.90.1140.10">
    <property type="entry name" value="Cyclic phosphodiesterase"/>
    <property type="match status" value="1"/>
</dbReference>
<sequence>MVALAVCLLFDERSERALRQLWQRVEGAGISSLQSHTHGRHVPHLSYAVLRTYDVAAVTAAVAALPDGGQVRLHFDGLGLFRRGRAWLIPGVGADVHVRQERVVAAAEGTGADLHLHYRPGWWVPHCTVAPRVRREALATLAVEVYGTLPLEAVADRAALIDSSTGEQWPLDGIP</sequence>
<dbReference type="STRING" id="587636.SAMN05216199_0550"/>
<dbReference type="Pfam" id="PF13563">
    <property type="entry name" value="2_5_RNA_ligase2"/>
    <property type="match status" value="1"/>
</dbReference>
<dbReference type="GO" id="GO:0016874">
    <property type="term" value="F:ligase activity"/>
    <property type="evidence" value="ECO:0007669"/>
    <property type="project" value="UniProtKB-KW"/>
</dbReference>
<dbReference type="SUPFAM" id="SSF55144">
    <property type="entry name" value="LigT-like"/>
    <property type="match status" value="1"/>
</dbReference>
<dbReference type="AlphaFoldDB" id="A0A1H9XVY4"/>
<evidence type="ECO:0000313" key="2">
    <source>
        <dbReference type="Proteomes" id="UP000199019"/>
    </source>
</evidence>
<proteinExistence type="predicted"/>
<protein>
    <submittedName>
        <fullName evidence="1">2'-5' RNA ligase</fullName>
    </submittedName>
</protein>
<dbReference type="EMBL" id="FOHB01000015">
    <property type="protein sequence ID" value="SES49907.1"/>
    <property type="molecule type" value="Genomic_DNA"/>
</dbReference>
<gene>
    <name evidence="1" type="ORF">SAMN05216199_0550</name>
</gene>
<dbReference type="Proteomes" id="UP000199019">
    <property type="component" value="Unassembled WGS sequence"/>
</dbReference>
<evidence type="ECO:0000313" key="1">
    <source>
        <dbReference type="EMBL" id="SES49907.1"/>
    </source>
</evidence>
<keyword evidence="2" id="KW-1185">Reference proteome</keyword>